<evidence type="ECO:0000256" key="4">
    <source>
        <dbReference type="ARBA" id="ARBA00009869"/>
    </source>
</evidence>
<evidence type="ECO:0000313" key="10">
    <source>
        <dbReference type="Proteomes" id="UP000477488"/>
    </source>
</evidence>
<name>A0A6L5XIL4_9BACT</name>
<dbReference type="EMBL" id="VUMH01000002">
    <property type="protein sequence ID" value="MSS26881.1"/>
    <property type="molecule type" value="Genomic_DNA"/>
</dbReference>
<keyword evidence="7" id="KW-0100">Branched-chain amino acid biosynthesis</keyword>
<comment type="function">
    <text evidence="2 7">Catalyzes the isomerization between 2-isopropylmalate and 3-isopropylmalate, via the formation of 2-isopropylmaleate.</text>
</comment>
<dbReference type="Gene3D" id="3.20.19.10">
    <property type="entry name" value="Aconitase, domain 4"/>
    <property type="match status" value="1"/>
</dbReference>
<evidence type="ECO:0000259" key="8">
    <source>
        <dbReference type="Pfam" id="PF00694"/>
    </source>
</evidence>
<keyword evidence="6 7" id="KW-0456">Lyase</keyword>
<dbReference type="Pfam" id="PF00694">
    <property type="entry name" value="Aconitase_C"/>
    <property type="match status" value="1"/>
</dbReference>
<gene>
    <name evidence="7" type="primary">leuD</name>
    <name evidence="9" type="ORF">FYJ44_02240</name>
</gene>
<protein>
    <recommendedName>
        <fullName evidence="7">3-isopropylmalate dehydratase small subunit</fullName>
        <ecNumber evidence="7">4.2.1.33</ecNumber>
    </recommendedName>
    <alternativeName>
        <fullName evidence="7">Alpha-IPM isomerase</fullName>
        <shortName evidence="7">IPMI</shortName>
    </alternativeName>
    <alternativeName>
        <fullName evidence="7">Isopropylmalate isomerase</fullName>
    </alternativeName>
</protein>
<dbReference type="InterPro" id="IPR033940">
    <property type="entry name" value="IPMI_Swivel"/>
</dbReference>
<dbReference type="AlphaFoldDB" id="A0A6L5XIL4"/>
<evidence type="ECO:0000256" key="7">
    <source>
        <dbReference type="HAMAP-Rule" id="MF_01032"/>
    </source>
</evidence>
<dbReference type="SUPFAM" id="SSF52016">
    <property type="entry name" value="LeuD/IlvD-like"/>
    <property type="match status" value="1"/>
</dbReference>
<dbReference type="UniPathway" id="UPA00048">
    <property type="reaction ID" value="UER00071"/>
</dbReference>
<evidence type="ECO:0000256" key="3">
    <source>
        <dbReference type="ARBA" id="ARBA00004729"/>
    </source>
</evidence>
<evidence type="ECO:0000256" key="5">
    <source>
        <dbReference type="ARBA" id="ARBA00011271"/>
    </source>
</evidence>
<keyword evidence="7" id="KW-0028">Amino-acid biosynthesis</keyword>
<evidence type="ECO:0000256" key="2">
    <source>
        <dbReference type="ARBA" id="ARBA00002695"/>
    </source>
</evidence>
<dbReference type="GO" id="GO:0003861">
    <property type="term" value="F:3-isopropylmalate dehydratase activity"/>
    <property type="evidence" value="ECO:0007669"/>
    <property type="project" value="UniProtKB-UniRule"/>
</dbReference>
<comment type="caution">
    <text evidence="9">The sequence shown here is derived from an EMBL/GenBank/DDBJ whole genome shotgun (WGS) entry which is preliminary data.</text>
</comment>
<dbReference type="EC" id="4.2.1.33" evidence="7"/>
<dbReference type="InterPro" id="IPR050075">
    <property type="entry name" value="LeuD"/>
</dbReference>
<evidence type="ECO:0000256" key="6">
    <source>
        <dbReference type="ARBA" id="ARBA00023239"/>
    </source>
</evidence>
<dbReference type="CDD" id="cd01577">
    <property type="entry name" value="IPMI_Swivel"/>
    <property type="match status" value="1"/>
</dbReference>
<dbReference type="InterPro" id="IPR000573">
    <property type="entry name" value="AconitaseA/IPMdHydase_ssu_swvl"/>
</dbReference>
<dbReference type="InterPro" id="IPR011827">
    <property type="entry name" value="LeuD_type2/HacB/DmdB"/>
</dbReference>
<proteinExistence type="inferred from homology"/>
<comment type="subunit">
    <text evidence="5 7">Heterodimer of LeuC and LeuD.</text>
</comment>
<keyword evidence="7" id="KW-0432">Leucine biosynthesis</keyword>
<accession>A0A6L5XIL4</accession>
<dbReference type="PANTHER" id="PTHR43345">
    <property type="entry name" value="3-ISOPROPYLMALATE DEHYDRATASE SMALL SUBUNIT 2-RELATED-RELATED"/>
    <property type="match status" value="1"/>
</dbReference>
<reference evidence="9 10" key="1">
    <citation type="submission" date="2019-09" db="EMBL/GenBank/DDBJ databases">
        <title>In-depth cultivation of the pig gut microbiome towards novel bacterial diversity and tailored functional studies.</title>
        <authorList>
            <person name="Wylensek D."/>
            <person name="Hitch T.C.A."/>
            <person name="Clavel T."/>
        </authorList>
    </citation>
    <scope>NUCLEOTIDE SEQUENCE [LARGE SCALE GENOMIC DNA]</scope>
    <source>
        <strain evidence="9 10">PG-178-WT-4</strain>
    </source>
</reference>
<dbReference type="GO" id="GO:0009098">
    <property type="term" value="P:L-leucine biosynthetic process"/>
    <property type="evidence" value="ECO:0007669"/>
    <property type="project" value="UniProtKB-UniRule"/>
</dbReference>
<comment type="catalytic activity">
    <reaction evidence="1 7">
        <text>(2R,3S)-3-isopropylmalate = (2S)-2-isopropylmalate</text>
        <dbReference type="Rhea" id="RHEA:32287"/>
        <dbReference type="ChEBI" id="CHEBI:1178"/>
        <dbReference type="ChEBI" id="CHEBI:35121"/>
        <dbReference type="EC" id="4.2.1.33"/>
    </reaction>
</comment>
<feature type="domain" description="Aconitase A/isopropylmalate dehydratase small subunit swivel" evidence="8">
    <location>
        <begin position="37"/>
        <end position="98"/>
    </location>
</feature>
<evidence type="ECO:0000313" key="9">
    <source>
        <dbReference type="EMBL" id="MSS26881.1"/>
    </source>
</evidence>
<evidence type="ECO:0000256" key="1">
    <source>
        <dbReference type="ARBA" id="ARBA00000491"/>
    </source>
</evidence>
<keyword evidence="10" id="KW-1185">Reference proteome</keyword>
<dbReference type="Proteomes" id="UP000477488">
    <property type="component" value="Unassembled WGS sequence"/>
</dbReference>
<comment type="pathway">
    <text evidence="3 7">Amino-acid biosynthesis; L-leucine biosynthesis; L-leucine from 3-methyl-2-oxobutanoate: step 2/4.</text>
</comment>
<sequence>MRRGPAYIFGDNINTDIISPPQYMELSVEEAAPWTMSGVDPDFATRAKPGTIIVAGRNFGSGSSRELAPLSLRHLKVGAIVAKFFARIFYRNAINLGLPVVECADADKIRQDDDLEIDFAAGRIRNHARGEEYFCSVLPPHILELIREGGLIAHLKHQLAAR</sequence>
<dbReference type="HAMAP" id="MF_01032">
    <property type="entry name" value="LeuD_type2"/>
    <property type="match status" value="1"/>
</dbReference>
<dbReference type="NCBIfam" id="TIGR02087">
    <property type="entry name" value="LEUD_arch"/>
    <property type="match status" value="1"/>
</dbReference>
<dbReference type="PANTHER" id="PTHR43345:SF2">
    <property type="entry name" value="3-ISOPROPYLMALATE DEHYDRATASE SMALL SUBUNIT 1"/>
    <property type="match status" value="1"/>
</dbReference>
<dbReference type="InterPro" id="IPR015928">
    <property type="entry name" value="Aconitase/3IPM_dehydase_swvl"/>
</dbReference>
<comment type="similarity">
    <text evidence="4 7">Belongs to the LeuD family. LeuD type 2 subfamily.</text>
</comment>
<organism evidence="9 10">
    <name type="scientific">Desulfovibrio porci</name>
    <dbReference type="NCBI Taxonomy" id="2605782"/>
    <lineage>
        <taxon>Bacteria</taxon>
        <taxon>Pseudomonadati</taxon>
        <taxon>Thermodesulfobacteriota</taxon>
        <taxon>Desulfovibrionia</taxon>
        <taxon>Desulfovibrionales</taxon>
        <taxon>Desulfovibrionaceae</taxon>
        <taxon>Desulfovibrio</taxon>
    </lineage>
</organism>